<comment type="caution">
    <text evidence="2">The sequence shown here is derived from an EMBL/GenBank/DDBJ whole genome shotgun (WGS) entry which is preliminary data.</text>
</comment>
<dbReference type="RefSeq" id="WP_343909238.1">
    <property type="nucleotide sequence ID" value="NZ_BAAAJE010000023.1"/>
</dbReference>
<reference evidence="3" key="1">
    <citation type="journal article" date="2019" name="Int. J. Syst. Evol. Microbiol.">
        <title>The Global Catalogue of Microorganisms (GCM) 10K type strain sequencing project: providing services to taxonomists for standard genome sequencing and annotation.</title>
        <authorList>
            <consortium name="The Broad Institute Genomics Platform"/>
            <consortium name="The Broad Institute Genome Sequencing Center for Infectious Disease"/>
            <person name="Wu L."/>
            <person name="Ma J."/>
        </authorList>
    </citation>
    <scope>NUCLEOTIDE SEQUENCE [LARGE SCALE GENOMIC DNA]</scope>
    <source>
        <strain evidence="3">JCM 11813</strain>
    </source>
</reference>
<dbReference type="EMBL" id="BAAAJE010000023">
    <property type="protein sequence ID" value="GAA1156717.1"/>
    <property type="molecule type" value="Genomic_DNA"/>
</dbReference>
<keyword evidence="3" id="KW-1185">Reference proteome</keyword>
<accession>A0ABP4F5N0</accession>
<dbReference type="InterPro" id="IPR014717">
    <property type="entry name" value="Transl_elong_EF1B/ribsomal_bS6"/>
</dbReference>
<proteinExistence type="predicted"/>
<feature type="region of interest" description="Disordered" evidence="1">
    <location>
        <begin position="114"/>
        <end position="156"/>
    </location>
</feature>
<evidence type="ECO:0008006" key="4">
    <source>
        <dbReference type="Google" id="ProtNLM"/>
    </source>
</evidence>
<feature type="compositionally biased region" description="Low complexity" evidence="1">
    <location>
        <begin position="138"/>
        <end position="148"/>
    </location>
</feature>
<feature type="compositionally biased region" description="Low complexity" evidence="1">
    <location>
        <begin position="114"/>
        <end position="127"/>
    </location>
</feature>
<evidence type="ECO:0000313" key="2">
    <source>
        <dbReference type="EMBL" id="GAA1156717.1"/>
    </source>
</evidence>
<gene>
    <name evidence="2" type="ORF">GCM10009606_38420</name>
</gene>
<dbReference type="Gene3D" id="3.30.70.60">
    <property type="match status" value="1"/>
</dbReference>
<dbReference type="Proteomes" id="UP001499979">
    <property type="component" value="Unassembled WGS sequence"/>
</dbReference>
<protein>
    <recommendedName>
        <fullName evidence="4">Type 4a pilus biogenesis protein PilO</fullName>
    </recommendedName>
</protein>
<name>A0ABP4F5N0_9ACTN</name>
<evidence type="ECO:0000313" key="3">
    <source>
        <dbReference type="Proteomes" id="UP001499979"/>
    </source>
</evidence>
<evidence type="ECO:0000256" key="1">
    <source>
        <dbReference type="SAM" id="MobiDB-lite"/>
    </source>
</evidence>
<organism evidence="2 3">
    <name type="scientific">Nocardioides aquiterrae</name>
    <dbReference type="NCBI Taxonomy" id="203799"/>
    <lineage>
        <taxon>Bacteria</taxon>
        <taxon>Bacillati</taxon>
        <taxon>Actinomycetota</taxon>
        <taxon>Actinomycetes</taxon>
        <taxon>Propionibacteriales</taxon>
        <taxon>Nocardioidaceae</taxon>
        <taxon>Nocardioides</taxon>
    </lineage>
</organism>
<feature type="compositionally biased region" description="Gly residues" evidence="1">
    <location>
        <begin position="128"/>
        <end position="137"/>
    </location>
</feature>
<sequence length="234" mass="23416">MDLGTPTATKVTGALGLLAVAALGWTFGVGPQSAHLAEARDEVTAVQDQNALLTTQLALLTKQQQDLGATRRTARVLAAKFPPTADQPGLFEIVTAAAVDAGIGAQGVTTLTPTPPVVGTADGTADGTVGGTAGGTADGTAGSAQAGTPAPSGGQLARQTVTVSVTGSYDQTRQLLVNLEHMERAYLITSVSLAGDAENGAYTTSITGDMFVMPPVPDPGKTVDVSSTTTQEGP</sequence>